<protein>
    <submittedName>
        <fullName evidence="1">Uncharacterized protein</fullName>
    </submittedName>
</protein>
<evidence type="ECO:0000313" key="1">
    <source>
        <dbReference type="EMBL" id="KAH3798439.1"/>
    </source>
</evidence>
<dbReference type="AlphaFoldDB" id="A0A9D4J719"/>
<accession>A0A9D4J719</accession>
<gene>
    <name evidence="1" type="ORF">DPMN_152038</name>
</gene>
<reference evidence="1" key="2">
    <citation type="submission" date="2020-11" db="EMBL/GenBank/DDBJ databases">
        <authorList>
            <person name="McCartney M.A."/>
            <person name="Auch B."/>
            <person name="Kono T."/>
            <person name="Mallez S."/>
            <person name="Becker A."/>
            <person name="Gohl D.M."/>
            <person name="Silverstein K.A.T."/>
            <person name="Koren S."/>
            <person name="Bechman K.B."/>
            <person name="Herman A."/>
            <person name="Abrahante J.E."/>
            <person name="Garbe J."/>
        </authorList>
    </citation>
    <scope>NUCLEOTIDE SEQUENCE</scope>
    <source>
        <strain evidence="1">Duluth1</strain>
        <tissue evidence="1">Whole animal</tissue>
    </source>
</reference>
<reference evidence="1" key="1">
    <citation type="journal article" date="2019" name="bioRxiv">
        <title>The Genome of the Zebra Mussel, Dreissena polymorpha: A Resource for Invasive Species Research.</title>
        <authorList>
            <person name="McCartney M.A."/>
            <person name="Auch B."/>
            <person name="Kono T."/>
            <person name="Mallez S."/>
            <person name="Zhang Y."/>
            <person name="Obille A."/>
            <person name="Becker A."/>
            <person name="Abrahante J.E."/>
            <person name="Garbe J."/>
            <person name="Badalamenti J.P."/>
            <person name="Herman A."/>
            <person name="Mangelson H."/>
            <person name="Liachko I."/>
            <person name="Sullivan S."/>
            <person name="Sone E.D."/>
            <person name="Koren S."/>
            <person name="Silverstein K.A.T."/>
            <person name="Beckman K.B."/>
            <person name="Gohl D.M."/>
        </authorList>
    </citation>
    <scope>NUCLEOTIDE SEQUENCE</scope>
    <source>
        <strain evidence="1">Duluth1</strain>
        <tissue evidence="1">Whole animal</tissue>
    </source>
</reference>
<keyword evidence="2" id="KW-1185">Reference proteome</keyword>
<name>A0A9D4J719_DREPO</name>
<comment type="caution">
    <text evidence="1">The sequence shown here is derived from an EMBL/GenBank/DDBJ whole genome shotgun (WGS) entry which is preliminary data.</text>
</comment>
<dbReference type="Proteomes" id="UP000828390">
    <property type="component" value="Unassembled WGS sequence"/>
</dbReference>
<evidence type="ECO:0000313" key="2">
    <source>
        <dbReference type="Proteomes" id="UP000828390"/>
    </source>
</evidence>
<organism evidence="1 2">
    <name type="scientific">Dreissena polymorpha</name>
    <name type="common">Zebra mussel</name>
    <name type="synonym">Mytilus polymorpha</name>
    <dbReference type="NCBI Taxonomy" id="45954"/>
    <lineage>
        <taxon>Eukaryota</taxon>
        <taxon>Metazoa</taxon>
        <taxon>Spiralia</taxon>
        <taxon>Lophotrochozoa</taxon>
        <taxon>Mollusca</taxon>
        <taxon>Bivalvia</taxon>
        <taxon>Autobranchia</taxon>
        <taxon>Heteroconchia</taxon>
        <taxon>Euheterodonta</taxon>
        <taxon>Imparidentia</taxon>
        <taxon>Neoheterodontei</taxon>
        <taxon>Myida</taxon>
        <taxon>Dreissenoidea</taxon>
        <taxon>Dreissenidae</taxon>
        <taxon>Dreissena</taxon>
    </lineage>
</organism>
<dbReference type="EMBL" id="JAIWYP010000007">
    <property type="protein sequence ID" value="KAH3798439.1"/>
    <property type="molecule type" value="Genomic_DNA"/>
</dbReference>
<sequence>MISTTRTAAGVSVPDGDQVLEAAGDLVQRMVIWFRGWGSGSGSGWGSGSGTGGWGVAHGVAKEADGELMLGWKRPDLPLAVHLEEHPSLDLVQVAVSSADQQVVLLLPVQSVAKYPEAHREADFSQDHLQAADSLAVVPDLQVQVLLQAAPLPVDLQTVLLLPVQSTVQFPVAHQEADFSQDQLQAADSLAAVLLLPLKVLLQAVPLPVDPLVLEESLAAASAFQAAVLAELDAEESVKVSVK</sequence>
<proteinExistence type="predicted"/>